<keyword evidence="5" id="KW-0375">Hydrogen ion transport</keyword>
<evidence type="ECO:0000313" key="13">
    <source>
        <dbReference type="EMBL" id="OHA02155.1"/>
    </source>
</evidence>
<evidence type="ECO:0000256" key="2">
    <source>
        <dbReference type="ARBA" id="ARBA00008936"/>
    </source>
</evidence>
<keyword evidence="10" id="KW-0066">ATP synthesis</keyword>
<evidence type="ECO:0000256" key="4">
    <source>
        <dbReference type="ARBA" id="ARBA00022741"/>
    </source>
</evidence>
<protein>
    <recommendedName>
        <fullName evidence="12">ATPase F1/V1/A1 complex alpha/beta subunit nucleotide-binding domain-containing protein</fullName>
    </recommendedName>
</protein>
<keyword evidence="8" id="KW-0472">Membrane</keyword>
<name>A0A1G2KRU1_9BACT</name>
<comment type="subunit">
    <text evidence="11">F-type ATPases have 2 components, CF(1) - the catalytic core - and CF(0) - the membrane proton channel. CF(1) has five subunits: alpha(3), beta(3), gamma(1), delta(1), epsilon(1). CF(0) has four main subunits: a(1), b(1), b'(1) and c(9-12).</text>
</comment>
<evidence type="ECO:0000256" key="3">
    <source>
        <dbReference type="ARBA" id="ARBA00022448"/>
    </source>
</evidence>
<keyword evidence="7" id="KW-0406">Ion transport</keyword>
<evidence type="ECO:0000256" key="8">
    <source>
        <dbReference type="ARBA" id="ARBA00023136"/>
    </source>
</evidence>
<dbReference type="GO" id="GO:0046933">
    <property type="term" value="F:proton-transporting ATP synthase activity, rotational mechanism"/>
    <property type="evidence" value="ECO:0007669"/>
    <property type="project" value="InterPro"/>
</dbReference>
<proteinExistence type="inferred from homology"/>
<dbReference type="SUPFAM" id="SSF50615">
    <property type="entry name" value="N-terminal domain of alpha and beta subunits of F1 ATP synthase"/>
    <property type="match status" value="1"/>
</dbReference>
<sequence>MRLDFNNCLSEIGEIGFVERVVSSLVYIEGLPGVKPQELVIFETGEFGLVTAISESSSEILSFSHIPVRVGSRVARTNKLLEIPIGGDLLGKTISPLGKSIDPSRPLPPAKETRPIDIAPQGIGSRAKISKACETGVSMVDLMIPLGKGQRELVMGDQKTGKSKFLLRSLLSQIKNGAVGVYAVIGKNQLAIKQIEEELTKMGILSNVVLIVSSADDATGMIYLTPYAAMTIAEYFRDNGRDVLIVLDDLSMHAKAYREISLLGKRFPGRNSYPGDIFYTHSRLLERAGNFRTSHGELAITCLPVVETVQGDLTGYIQTNIMSMTDGHIFFDHDLFVEGRRPAIDPFLSVTRVGRQTQTPLQKEIGRALISFLRNVARMHNFASFGAELGDHIKRALEKEVRVFQFFDQTAYDRVPQALQLFLFGLIWGDAWRDKSRSELRILIQKILFMYDSKQEVRERIDGHISGITRLDDLVKALQDINISSELGV</sequence>
<comment type="subcellular location">
    <subcellularLocation>
        <location evidence="1">Membrane</location>
    </subcellularLocation>
</comment>
<evidence type="ECO:0000256" key="1">
    <source>
        <dbReference type="ARBA" id="ARBA00004370"/>
    </source>
</evidence>
<evidence type="ECO:0000256" key="10">
    <source>
        <dbReference type="ARBA" id="ARBA00023310"/>
    </source>
</evidence>
<gene>
    <name evidence="13" type="ORF">A3C16_05500</name>
</gene>
<dbReference type="InterPro" id="IPR036121">
    <property type="entry name" value="ATPase_F1/V1/A1_a/bsu_N_sf"/>
</dbReference>
<keyword evidence="6" id="KW-0067">ATP-binding</keyword>
<dbReference type="FunFam" id="3.40.50.300:FF:002432">
    <property type="entry name" value="ATP synthase subunit alpha, mitochondrial"/>
    <property type="match status" value="1"/>
</dbReference>
<evidence type="ECO:0000256" key="9">
    <source>
        <dbReference type="ARBA" id="ARBA00023196"/>
    </source>
</evidence>
<evidence type="ECO:0000256" key="6">
    <source>
        <dbReference type="ARBA" id="ARBA00022840"/>
    </source>
</evidence>
<comment type="similarity">
    <text evidence="2">Belongs to the ATPase alpha/beta chains family.</text>
</comment>
<dbReference type="InterPro" id="IPR000194">
    <property type="entry name" value="ATPase_F1/V1/A1_a/bsu_nucl-bd"/>
</dbReference>
<organism evidence="13 14">
    <name type="scientific">Candidatus Sungbacteria bacterium RIFCSPHIGHO2_02_FULL_51_29</name>
    <dbReference type="NCBI Taxonomy" id="1802273"/>
    <lineage>
        <taxon>Bacteria</taxon>
        <taxon>Candidatus Sungiibacteriota</taxon>
    </lineage>
</organism>
<dbReference type="AlphaFoldDB" id="A0A1G2KRU1"/>
<dbReference type="PANTHER" id="PTHR48082">
    <property type="entry name" value="ATP SYNTHASE SUBUNIT ALPHA, MITOCHONDRIAL"/>
    <property type="match status" value="1"/>
</dbReference>
<evidence type="ECO:0000256" key="7">
    <source>
        <dbReference type="ARBA" id="ARBA00023065"/>
    </source>
</evidence>
<dbReference type="GO" id="GO:0005524">
    <property type="term" value="F:ATP binding"/>
    <property type="evidence" value="ECO:0007669"/>
    <property type="project" value="UniProtKB-KW"/>
</dbReference>
<dbReference type="PANTHER" id="PTHR48082:SF2">
    <property type="entry name" value="ATP SYNTHASE SUBUNIT ALPHA, MITOCHONDRIAL"/>
    <property type="match status" value="1"/>
</dbReference>
<dbReference type="Pfam" id="PF00006">
    <property type="entry name" value="ATP-synt_ab"/>
    <property type="match status" value="1"/>
</dbReference>
<evidence type="ECO:0000256" key="5">
    <source>
        <dbReference type="ARBA" id="ARBA00022781"/>
    </source>
</evidence>
<dbReference type="GO" id="GO:0043531">
    <property type="term" value="F:ADP binding"/>
    <property type="evidence" value="ECO:0007669"/>
    <property type="project" value="TreeGrafter"/>
</dbReference>
<evidence type="ECO:0000259" key="12">
    <source>
        <dbReference type="Pfam" id="PF00006"/>
    </source>
</evidence>
<dbReference type="SUPFAM" id="SSF52540">
    <property type="entry name" value="P-loop containing nucleoside triphosphate hydrolases"/>
    <property type="match status" value="1"/>
</dbReference>
<evidence type="ECO:0000256" key="11">
    <source>
        <dbReference type="ARBA" id="ARBA00026013"/>
    </source>
</evidence>
<keyword evidence="9" id="KW-0139">CF(1)</keyword>
<keyword evidence="3" id="KW-0813">Transport</keyword>
<dbReference type="Proteomes" id="UP000177811">
    <property type="component" value="Unassembled WGS sequence"/>
</dbReference>
<dbReference type="InterPro" id="IPR005294">
    <property type="entry name" value="ATP_synth_F1_asu"/>
</dbReference>
<dbReference type="GO" id="GO:0045259">
    <property type="term" value="C:proton-transporting ATP synthase complex"/>
    <property type="evidence" value="ECO:0007669"/>
    <property type="project" value="UniProtKB-KW"/>
</dbReference>
<dbReference type="EMBL" id="MHQL01000043">
    <property type="protein sequence ID" value="OHA02155.1"/>
    <property type="molecule type" value="Genomic_DNA"/>
</dbReference>
<feature type="domain" description="ATPase F1/V1/A1 complex alpha/beta subunit nucleotide-binding" evidence="12">
    <location>
        <begin position="136"/>
        <end position="350"/>
    </location>
</feature>
<evidence type="ECO:0000313" key="14">
    <source>
        <dbReference type="Proteomes" id="UP000177811"/>
    </source>
</evidence>
<accession>A0A1G2KRU1</accession>
<dbReference type="InterPro" id="IPR027417">
    <property type="entry name" value="P-loop_NTPase"/>
</dbReference>
<keyword evidence="4" id="KW-0547">Nucleotide-binding</keyword>
<reference evidence="13 14" key="1">
    <citation type="journal article" date="2016" name="Nat. Commun.">
        <title>Thousands of microbial genomes shed light on interconnected biogeochemical processes in an aquifer system.</title>
        <authorList>
            <person name="Anantharaman K."/>
            <person name="Brown C.T."/>
            <person name="Hug L.A."/>
            <person name="Sharon I."/>
            <person name="Castelle C.J."/>
            <person name="Probst A.J."/>
            <person name="Thomas B.C."/>
            <person name="Singh A."/>
            <person name="Wilkins M.J."/>
            <person name="Karaoz U."/>
            <person name="Brodie E.L."/>
            <person name="Williams K.H."/>
            <person name="Hubbard S.S."/>
            <person name="Banfield J.F."/>
        </authorList>
    </citation>
    <scope>NUCLEOTIDE SEQUENCE [LARGE SCALE GENOMIC DNA]</scope>
</reference>
<dbReference type="Gene3D" id="3.40.50.12240">
    <property type="match status" value="1"/>
</dbReference>
<comment type="caution">
    <text evidence="13">The sequence shown here is derived from an EMBL/GenBank/DDBJ whole genome shotgun (WGS) entry which is preliminary data.</text>
</comment>